<gene>
    <name evidence="1" type="ORF">GGR43_004392</name>
</gene>
<dbReference type="EMBL" id="JACIDT010000029">
    <property type="protein sequence ID" value="MBB3928647.1"/>
    <property type="molecule type" value="Genomic_DNA"/>
</dbReference>
<organism evidence="1 2">
    <name type="scientific">Sphingobium jiangsuense</name>
    <dbReference type="NCBI Taxonomy" id="870476"/>
    <lineage>
        <taxon>Bacteria</taxon>
        <taxon>Pseudomonadati</taxon>
        <taxon>Pseudomonadota</taxon>
        <taxon>Alphaproteobacteria</taxon>
        <taxon>Sphingomonadales</taxon>
        <taxon>Sphingomonadaceae</taxon>
        <taxon>Sphingobium</taxon>
    </lineage>
</organism>
<sequence length="111" mass="11193">MLAVRALVPTGYMPVASPQGVIISMCTGAGAVKAFVPTDAGHQDDSSGKMDGSCVFAAGLGHGLLQPWADAGPVFLIGAILLRHGRAIADLTVHRLAAPPPPAHAPPAPAR</sequence>
<reference evidence="1 2" key="1">
    <citation type="submission" date="2020-08" db="EMBL/GenBank/DDBJ databases">
        <title>Genomic Encyclopedia of Type Strains, Phase IV (KMG-IV): sequencing the most valuable type-strain genomes for metagenomic binning, comparative biology and taxonomic classification.</title>
        <authorList>
            <person name="Goeker M."/>
        </authorList>
    </citation>
    <scope>NUCLEOTIDE SEQUENCE [LARGE SCALE GENOMIC DNA]</scope>
    <source>
        <strain evidence="1 2">DSM 26189</strain>
    </source>
</reference>
<evidence type="ECO:0000313" key="2">
    <source>
        <dbReference type="Proteomes" id="UP000571950"/>
    </source>
</evidence>
<accession>A0A7W6FSE4</accession>
<dbReference type="AlphaFoldDB" id="A0A7W6FSE4"/>
<name>A0A7W6FSE4_9SPHN</name>
<comment type="caution">
    <text evidence="1">The sequence shown here is derived from an EMBL/GenBank/DDBJ whole genome shotgun (WGS) entry which is preliminary data.</text>
</comment>
<dbReference type="Proteomes" id="UP000571950">
    <property type="component" value="Unassembled WGS sequence"/>
</dbReference>
<keyword evidence="2" id="KW-1185">Reference proteome</keyword>
<evidence type="ECO:0000313" key="1">
    <source>
        <dbReference type="EMBL" id="MBB3928647.1"/>
    </source>
</evidence>
<protein>
    <submittedName>
        <fullName evidence="1">Uncharacterized protein</fullName>
    </submittedName>
</protein>
<proteinExistence type="predicted"/>